<feature type="chain" id="PRO_5011760152" description="WD40-like Beta Propeller Repeat" evidence="1">
    <location>
        <begin position="19"/>
        <end position="358"/>
    </location>
</feature>
<feature type="signal peptide" evidence="1">
    <location>
        <begin position="1"/>
        <end position="18"/>
    </location>
</feature>
<name>A0A1H6SXQ9_9DEIO</name>
<evidence type="ECO:0000313" key="3">
    <source>
        <dbReference type="Proteomes" id="UP000199223"/>
    </source>
</evidence>
<reference evidence="3" key="1">
    <citation type="submission" date="2016-10" db="EMBL/GenBank/DDBJ databases">
        <authorList>
            <person name="Varghese N."/>
            <person name="Submissions S."/>
        </authorList>
    </citation>
    <scope>NUCLEOTIDE SEQUENCE [LARGE SCALE GENOMIC DNA]</scope>
    <source>
        <strain evidence="3">CGMCC 1.10218</strain>
    </source>
</reference>
<keyword evidence="1" id="KW-0732">Signal</keyword>
<proteinExistence type="predicted"/>
<dbReference type="Proteomes" id="UP000199223">
    <property type="component" value="Unassembled WGS sequence"/>
</dbReference>
<dbReference type="SUPFAM" id="SSF50969">
    <property type="entry name" value="YVTN repeat-like/Quinoprotein amine dehydrogenase"/>
    <property type="match status" value="1"/>
</dbReference>
<protein>
    <recommendedName>
        <fullName evidence="4">WD40-like Beta Propeller Repeat</fullName>
    </recommendedName>
</protein>
<dbReference type="AlphaFoldDB" id="A0A1H6SXQ9"/>
<organism evidence="2 3">
    <name type="scientific">Deinococcus reticulitermitis</name>
    <dbReference type="NCBI Taxonomy" id="856736"/>
    <lineage>
        <taxon>Bacteria</taxon>
        <taxon>Thermotogati</taxon>
        <taxon>Deinococcota</taxon>
        <taxon>Deinococci</taxon>
        <taxon>Deinococcales</taxon>
        <taxon>Deinococcaceae</taxon>
        <taxon>Deinococcus</taxon>
    </lineage>
</organism>
<gene>
    <name evidence="2" type="ORF">SAMN04488058_101345</name>
</gene>
<evidence type="ECO:0000256" key="1">
    <source>
        <dbReference type="SAM" id="SignalP"/>
    </source>
</evidence>
<evidence type="ECO:0000313" key="2">
    <source>
        <dbReference type="EMBL" id="SEI68790.1"/>
    </source>
</evidence>
<dbReference type="InterPro" id="IPR011044">
    <property type="entry name" value="Quino_amine_DH_bsu"/>
</dbReference>
<sequence>MRPALALAAALLSSARAAAPNSLTVWVPERGQTATLSAAGLKGEDGSRVPLDLGRFWGQESLERPLPGGYVRLVYATKSSPTRLEVVQGGKVTASRALPEARSTNGFWGTQRGPCLGLQGSSSDGVIVRCFSPDLKSEWAKVPGQVLNVHVSADGRAAYTVMTDWKLQQPYTETVRIIRHDLLSGKQTPLSYRVPRDDQDAEYHRNLASAYDARETVRFAAELPGERLLICATMTMPKLGCRLDVIDRDARKLFSLQGDAWVFLPQATADGQKLYYMGNTLQVWDARTGKRLASIHDPLWDKLQQSPLNAYLTPDGTQAAIVTHGLQPGSGAPDMNSLTAYLYRLSDGQRLSRFALKP</sequence>
<evidence type="ECO:0008006" key="4">
    <source>
        <dbReference type="Google" id="ProtNLM"/>
    </source>
</evidence>
<dbReference type="EMBL" id="FNZA01000001">
    <property type="protein sequence ID" value="SEI68790.1"/>
    <property type="molecule type" value="Genomic_DNA"/>
</dbReference>
<dbReference type="STRING" id="856736.SAMN04488058_101345"/>
<keyword evidence="3" id="KW-1185">Reference proteome</keyword>
<accession>A0A1H6SXQ9</accession>